<keyword evidence="13" id="KW-1185">Reference proteome</keyword>
<feature type="transmembrane region" description="Helical" evidence="10">
    <location>
        <begin position="288"/>
        <end position="306"/>
    </location>
</feature>
<comment type="similarity">
    <text evidence="9">Belongs to the G-protein coupled receptor 1 family.</text>
</comment>
<dbReference type="InterPro" id="IPR017452">
    <property type="entry name" value="GPCR_Rhodpsn_7TM"/>
</dbReference>
<keyword evidence="4 10" id="KW-1133">Transmembrane helix</keyword>
<evidence type="ECO:0000256" key="3">
    <source>
        <dbReference type="ARBA" id="ARBA00022692"/>
    </source>
</evidence>
<evidence type="ECO:0000256" key="4">
    <source>
        <dbReference type="ARBA" id="ARBA00022989"/>
    </source>
</evidence>
<feature type="transmembrane region" description="Helical" evidence="10">
    <location>
        <begin position="346"/>
        <end position="373"/>
    </location>
</feature>
<protein>
    <recommendedName>
        <fullName evidence="11">G-protein coupled receptors family 1 profile domain-containing protein</fullName>
    </recommendedName>
</protein>
<evidence type="ECO:0000256" key="1">
    <source>
        <dbReference type="ARBA" id="ARBA00003929"/>
    </source>
</evidence>
<dbReference type="PROSITE" id="PS00237">
    <property type="entry name" value="G_PROTEIN_RECEP_F1_1"/>
    <property type="match status" value="1"/>
</dbReference>
<feature type="transmembrane region" description="Helical" evidence="10">
    <location>
        <begin position="123"/>
        <end position="151"/>
    </location>
</feature>
<dbReference type="PANTHER" id="PTHR48018">
    <property type="entry name" value="OLFACTORY RECEPTOR"/>
    <property type="match status" value="1"/>
</dbReference>
<evidence type="ECO:0000313" key="12">
    <source>
        <dbReference type="EMBL" id="CAI9159272.1"/>
    </source>
</evidence>
<feature type="domain" description="G-protein coupled receptors family 1 profile" evidence="11">
    <location>
        <begin position="41"/>
        <end position="185"/>
    </location>
</feature>
<evidence type="ECO:0000256" key="8">
    <source>
        <dbReference type="ARBA" id="ARBA00023224"/>
    </source>
</evidence>
<feature type="transmembrane region" description="Helical" evidence="10">
    <location>
        <begin position="385"/>
        <end position="407"/>
    </location>
</feature>
<dbReference type="PRINTS" id="PR00245">
    <property type="entry name" value="OLFACTORYR"/>
</dbReference>
<feature type="transmembrane region" description="Helical" evidence="10">
    <location>
        <begin position="246"/>
        <end position="268"/>
    </location>
</feature>
<keyword evidence="8 9" id="KW-0807">Transducer</keyword>
<keyword evidence="5 9" id="KW-0297">G-protein coupled receptor</keyword>
<dbReference type="EMBL" id="OX459955">
    <property type="protein sequence ID" value="CAI9159272.1"/>
    <property type="molecule type" value="Genomic_DNA"/>
</dbReference>
<feature type="domain" description="G-protein coupled receptors family 1 profile" evidence="11">
    <location>
        <begin position="189"/>
        <end position="438"/>
    </location>
</feature>
<keyword evidence="7 9" id="KW-0675">Receptor</keyword>
<evidence type="ECO:0000256" key="5">
    <source>
        <dbReference type="ARBA" id="ARBA00023040"/>
    </source>
</evidence>
<accession>A0ABN8YCH2</accession>
<evidence type="ECO:0000256" key="10">
    <source>
        <dbReference type="SAM" id="Phobius"/>
    </source>
</evidence>
<dbReference type="PRINTS" id="PR00237">
    <property type="entry name" value="GPCRRHODOPSN"/>
</dbReference>
<evidence type="ECO:0000259" key="11">
    <source>
        <dbReference type="PROSITE" id="PS50262"/>
    </source>
</evidence>
<keyword evidence="6 10" id="KW-0472">Membrane</keyword>
<dbReference type="SUPFAM" id="SSF81321">
    <property type="entry name" value="Family A G protein-coupled receptor-like"/>
    <property type="match status" value="2"/>
</dbReference>
<dbReference type="Proteomes" id="UP001176941">
    <property type="component" value="Chromosome 19"/>
</dbReference>
<name>A0ABN8YCH2_RANTA</name>
<dbReference type="Gene3D" id="1.20.1070.10">
    <property type="entry name" value="Rhodopsin 7-helix transmembrane proteins"/>
    <property type="match status" value="2"/>
</dbReference>
<reference evidence="12" key="1">
    <citation type="submission" date="2023-04" db="EMBL/GenBank/DDBJ databases">
        <authorList>
            <consortium name="ELIXIR-Norway"/>
        </authorList>
    </citation>
    <scope>NUCLEOTIDE SEQUENCE [LARGE SCALE GENOMIC DNA]</scope>
</reference>
<feature type="transmembrane region" description="Helical" evidence="10">
    <location>
        <begin position="163"/>
        <end position="186"/>
    </location>
</feature>
<comment type="function">
    <text evidence="1">Putative odorant or sperm cell receptor.</text>
</comment>
<sequence>MALIHNGAVETVVRVPGLTRLAYDRKAENRAEDVGAYSECYLLAAMAYDCYVAMSNMLLYSQAMSPRLWVSLSAASYSSGFVKAITSETFTLSFCGNNVIDDFFCDLSPLVKSACDVNESYQVVLYFILAFNIINPTMLILASYLFIIAAILKIHSTQGCSKAFSSCGFHLTAVTLYYGSILLIYTGPRNMTLVILIRIDSHLHTPMYFFIGSLSFLDFWYTSVYTPRILATCISEDKHFSLAECGTQLFFSCVVAYTECFLLAVMAYDRHMAICNPLLYSSYMSHSVCTRLVVGSYIGGFLNAIAHTTNTFRLSFCGKNIIDHFFCDAPPLVKMSCTDTKVYEEVVLGLVGFTVLSSILVIIISYFNILLAILRIRTASGRRKAFSTCASHLISVMLFYGSLLFMYSRPSSTYSLKRDKMAALFYTVINPLLNPLIYSLRNKDVKEAFWKATKTIRPQR</sequence>
<dbReference type="PROSITE" id="PS50262">
    <property type="entry name" value="G_PROTEIN_RECEP_F1_2"/>
    <property type="match status" value="2"/>
</dbReference>
<evidence type="ECO:0000256" key="6">
    <source>
        <dbReference type="ARBA" id="ARBA00023136"/>
    </source>
</evidence>
<feature type="transmembrane region" description="Helical" evidence="10">
    <location>
        <begin position="207"/>
        <end position="226"/>
    </location>
</feature>
<keyword evidence="3 9" id="KW-0812">Transmembrane</keyword>
<gene>
    <name evidence="12" type="ORF">MRATA1EN1_LOCUS8234</name>
</gene>
<feature type="transmembrane region" description="Helical" evidence="10">
    <location>
        <begin position="422"/>
        <end position="440"/>
    </location>
</feature>
<proteinExistence type="inferred from homology"/>
<dbReference type="InterPro" id="IPR000725">
    <property type="entry name" value="Olfact_rcpt"/>
</dbReference>
<evidence type="ECO:0000313" key="13">
    <source>
        <dbReference type="Proteomes" id="UP001176941"/>
    </source>
</evidence>
<evidence type="ECO:0000256" key="9">
    <source>
        <dbReference type="RuleBase" id="RU000688"/>
    </source>
</evidence>
<evidence type="ECO:0000256" key="7">
    <source>
        <dbReference type="ARBA" id="ARBA00023170"/>
    </source>
</evidence>
<organism evidence="12 13">
    <name type="scientific">Rangifer tarandus platyrhynchus</name>
    <name type="common">Svalbard reindeer</name>
    <dbReference type="NCBI Taxonomy" id="3082113"/>
    <lineage>
        <taxon>Eukaryota</taxon>
        <taxon>Metazoa</taxon>
        <taxon>Chordata</taxon>
        <taxon>Craniata</taxon>
        <taxon>Vertebrata</taxon>
        <taxon>Euteleostomi</taxon>
        <taxon>Mammalia</taxon>
        <taxon>Eutheria</taxon>
        <taxon>Laurasiatheria</taxon>
        <taxon>Artiodactyla</taxon>
        <taxon>Ruminantia</taxon>
        <taxon>Pecora</taxon>
        <taxon>Cervidae</taxon>
        <taxon>Odocoileinae</taxon>
        <taxon>Rangifer</taxon>
    </lineage>
</organism>
<dbReference type="Pfam" id="PF13853">
    <property type="entry name" value="7tm_4"/>
    <property type="match status" value="2"/>
</dbReference>
<evidence type="ECO:0000256" key="2">
    <source>
        <dbReference type="ARBA" id="ARBA00004141"/>
    </source>
</evidence>
<dbReference type="InterPro" id="IPR000276">
    <property type="entry name" value="GPCR_Rhodpsn"/>
</dbReference>
<comment type="subcellular location">
    <subcellularLocation>
        <location evidence="2">Membrane</location>
        <topology evidence="2">Multi-pass membrane protein</topology>
    </subcellularLocation>
</comment>